<sequence length="103" mass="12012">MDTVIEKISEIESAAASIMNDANERKKAFAKEMEERTVAFDAQLEAETNKKIEELQASMEINMNNRLEKQRNDSQKVLEAMEQRFEDHHTQYVGELFNTMIKE</sequence>
<evidence type="ECO:0000313" key="2">
    <source>
        <dbReference type="Proteomes" id="UP000028525"/>
    </source>
</evidence>
<dbReference type="STRING" id="29354.IO98_17900"/>
<gene>
    <name evidence="1" type="ORF">IO98_17900</name>
</gene>
<dbReference type="AlphaFoldDB" id="A0A084JHW5"/>
<accession>A0A084JHW5</accession>
<dbReference type="Proteomes" id="UP000028525">
    <property type="component" value="Unassembled WGS sequence"/>
</dbReference>
<evidence type="ECO:0000313" key="1">
    <source>
        <dbReference type="EMBL" id="KEZ88549.1"/>
    </source>
</evidence>
<name>A0A084JHW5_9FIRM</name>
<organism evidence="1 2">
    <name type="scientific">Lacrimispora celerecrescens</name>
    <dbReference type="NCBI Taxonomy" id="29354"/>
    <lineage>
        <taxon>Bacteria</taxon>
        <taxon>Bacillati</taxon>
        <taxon>Bacillota</taxon>
        <taxon>Clostridia</taxon>
        <taxon>Lachnospirales</taxon>
        <taxon>Lachnospiraceae</taxon>
        <taxon>Lacrimispora</taxon>
    </lineage>
</organism>
<proteinExistence type="predicted"/>
<protein>
    <submittedName>
        <fullName evidence="1">ATPase</fullName>
    </submittedName>
</protein>
<dbReference type="RefSeq" id="WP_038283408.1">
    <property type="nucleotide sequence ID" value="NZ_JPME01000023.1"/>
</dbReference>
<dbReference type="EMBL" id="JPME01000023">
    <property type="protein sequence ID" value="KEZ88549.1"/>
    <property type="molecule type" value="Genomic_DNA"/>
</dbReference>
<keyword evidence="2" id="KW-1185">Reference proteome</keyword>
<dbReference type="OrthoDB" id="1910836at2"/>
<reference evidence="1 2" key="1">
    <citation type="submission" date="2014-07" db="EMBL/GenBank/DDBJ databases">
        <title>Draft genome of Clostridium celerecrescens 152B isolated from sediments associated with methane hydrate from Krishna Godavari basin.</title>
        <authorList>
            <person name="Honkalas V.S."/>
            <person name="Dabir A.P."/>
            <person name="Arora P."/>
            <person name="Dhakephalkar P.K."/>
        </authorList>
    </citation>
    <scope>NUCLEOTIDE SEQUENCE [LARGE SCALE GENOMIC DNA]</scope>
    <source>
        <strain evidence="1 2">152B</strain>
    </source>
</reference>
<comment type="caution">
    <text evidence="1">The sequence shown here is derived from an EMBL/GenBank/DDBJ whole genome shotgun (WGS) entry which is preliminary data.</text>
</comment>